<proteinExistence type="predicted"/>
<sequence length="347" mass="39422">MYNPVNSKKMKIIRTQNSWAFGKWAKLGTPLGAKPFQLHRKSKKMAESRKNISDIKQSVSEYVQEVQQTVSNATKDLIEKDTALVSSWKAQTIQKPTTDQSTGIANEYEMILQENIDKLKTIAKQDFKTSYANTQELIEETKQKLHNLIAQTFKHDDSKEGFTETTNAIFASVNKKIRTDLMAKSTRAERSRNSLSPDIGQVFVNPINKPPEEIEAEHLLQQLFEKELLEFNEQIRSDFNQINLNMAKLVDQTKQTFDENIQSVAATGLLQISSLNAAESKSLPNLPTESSVGHNINTLLAKAGEDFQQVNDNMTADVTKNQQVIQDNVKYYSEKMLGMDFLNRRQD</sequence>
<accession>N6UH65</accession>
<name>N6UH65_DENPD</name>
<reference evidence="1" key="1">
    <citation type="journal article" date="2013" name="Genome Biol.">
        <title>Draft genome of the mountain pine beetle, Dendroctonus ponderosae Hopkins, a major forest pest.</title>
        <authorList>
            <person name="Keeling C.I."/>
            <person name="Yuen M.M."/>
            <person name="Liao N.Y."/>
            <person name="Docking T.R."/>
            <person name="Chan S.K."/>
            <person name="Taylor G.A."/>
            <person name="Palmquist D.L."/>
            <person name="Jackman S.D."/>
            <person name="Nguyen A."/>
            <person name="Li M."/>
            <person name="Henderson H."/>
            <person name="Janes J.K."/>
            <person name="Zhao Y."/>
            <person name="Pandoh P."/>
            <person name="Moore R."/>
            <person name="Sperling F.A."/>
            <person name="Huber D.P."/>
            <person name="Birol I."/>
            <person name="Jones S.J."/>
            <person name="Bohlmann J."/>
        </authorList>
    </citation>
    <scope>NUCLEOTIDE SEQUENCE</scope>
</reference>
<organism evidence="1">
    <name type="scientific">Dendroctonus ponderosae</name>
    <name type="common">Mountain pine beetle</name>
    <dbReference type="NCBI Taxonomy" id="77166"/>
    <lineage>
        <taxon>Eukaryota</taxon>
        <taxon>Metazoa</taxon>
        <taxon>Ecdysozoa</taxon>
        <taxon>Arthropoda</taxon>
        <taxon>Hexapoda</taxon>
        <taxon>Insecta</taxon>
        <taxon>Pterygota</taxon>
        <taxon>Neoptera</taxon>
        <taxon>Endopterygota</taxon>
        <taxon>Coleoptera</taxon>
        <taxon>Polyphaga</taxon>
        <taxon>Cucujiformia</taxon>
        <taxon>Curculionidae</taxon>
        <taxon>Scolytinae</taxon>
        <taxon>Dendroctonus</taxon>
    </lineage>
</organism>
<protein>
    <submittedName>
        <fullName evidence="1">Uncharacterized protein</fullName>
    </submittedName>
</protein>
<dbReference type="HOGENOM" id="CLU_799893_0_0_1"/>
<dbReference type="AlphaFoldDB" id="N6UH65"/>
<feature type="non-terminal residue" evidence="1">
    <location>
        <position position="1"/>
    </location>
</feature>
<dbReference type="OrthoDB" id="10571331at2759"/>
<evidence type="ECO:0000313" key="1">
    <source>
        <dbReference type="EMBL" id="ENN77987.1"/>
    </source>
</evidence>
<dbReference type="EMBL" id="KB740928">
    <property type="protein sequence ID" value="ENN77987.1"/>
    <property type="molecule type" value="Genomic_DNA"/>
</dbReference>
<gene>
    <name evidence="1" type="ORF">YQE_05662</name>
</gene>